<protein>
    <submittedName>
        <fullName evidence="2">Uncharacterized protein</fullName>
    </submittedName>
</protein>
<comment type="caution">
    <text evidence="2">The sequence shown here is derived from an EMBL/GenBank/DDBJ whole genome shotgun (WGS) entry which is preliminary data.</text>
</comment>
<dbReference type="EMBL" id="BAAAQM010000034">
    <property type="protein sequence ID" value="GAA1984984.1"/>
    <property type="molecule type" value="Genomic_DNA"/>
</dbReference>
<gene>
    <name evidence="2" type="ORF">GCM10009838_53900</name>
</gene>
<evidence type="ECO:0000313" key="3">
    <source>
        <dbReference type="Proteomes" id="UP001499854"/>
    </source>
</evidence>
<sequence>MGYNFSLVLNREITDSESETLKQSGCSQAAFTTDSLPTDASVPVTRLDFDDTLSPTLAAAIEAALEAVKKVPDITVPGLTVPAQPAEPVQQAEPVATAAGAE</sequence>
<organism evidence="2 3">
    <name type="scientific">Catenulispora subtropica</name>
    <dbReference type="NCBI Taxonomy" id="450798"/>
    <lineage>
        <taxon>Bacteria</taxon>
        <taxon>Bacillati</taxon>
        <taxon>Actinomycetota</taxon>
        <taxon>Actinomycetes</taxon>
        <taxon>Catenulisporales</taxon>
        <taxon>Catenulisporaceae</taxon>
        <taxon>Catenulispora</taxon>
    </lineage>
</organism>
<feature type="region of interest" description="Disordered" evidence="1">
    <location>
        <begin position="79"/>
        <end position="102"/>
    </location>
</feature>
<dbReference type="RefSeq" id="WP_344659912.1">
    <property type="nucleotide sequence ID" value="NZ_BAAAQM010000034.1"/>
</dbReference>
<proteinExistence type="predicted"/>
<evidence type="ECO:0000256" key="1">
    <source>
        <dbReference type="SAM" id="MobiDB-lite"/>
    </source>
</evidence>
<evidence type="ECO:0000313" key="2">
    <source>
        <dbReference type="EMBL" id="GAA1984984.1"/>
    </source>
</evidence>
<keyword evidence="3" id="KW-1185">Reference proteome</keyword>
<reference evidence="2 3" key="1">
    <citation type="journal article" date="2019" name="Int. J. Syst. Evol. Microbiol.">
        <title>The Global Catalogue of Microorganisms (GCM) 10K type strain sequencing project: providing services to taxonomists for standard genome sequencing and annotation.</title>
        <authorList>
            <consortium name="The Broad Institute Genomics Platform"/>
            <consortium name="The Broad Institute Genome Sequencing Center for Infectious Disease"/>
            <person name="Wu L."/>
            <person name="Ma J."/>
        </authorList>
    </citation>
    <scope>NUCLEOTIDE SEQUENCE [LARGE SCALE GENOMIC DNA]</scope>
    <source>
        <strain evidence="2 3">JCM 16013</strain>
    </source>
</reference>
<name>A0ABN2SEB6_9ACTN</name>
<accession>A0ABN2SEB6</accession>
<dbReference type="Proteomes" id="UP001499854">
    <property type="component" value="Unassembled WGS sequence"/>
</dbReference>